<dbReference type="AlphaFoldDB" id="A0A0B7BHJ5"/>
<proteinExistence type="predicted"/>
<organism evidence="1">
    <name type="scientific">Arion vulgaris</name>
    <dbReference type="NCBI Taxonomy" id="1028688"/>
    <lineage>
        <taxon>Eukaryota</taxon>
        <taxon>Metazoa</taxon>
        <taxon>Spiralia</taxon>
        <taxon>Lophotrochozoa</taxon>
        <taxon>Mollusca</taxon>
        <taxon>Gastropoda</taxon>
        <taxon>Heterobranchia</taxon>
        <taxon>Euthyneura</taxon>
        <taxon>Panpulmonata</taxon>
        <taxon>Eupulmonata</taxon>
        <taxon>Stylommatophora</taxon>
        <taxon>Helicina</taxon>
        <taxon>Arionoidea</taxon>
        <taxon>Arionidae</taxon>
        <taxon>Arion</taxon>
    </lineage>
</organism>
<dbReference type="EMBL" id="HACG01045940">
    <property type="protein sequence ID" value="CEK92805.1"/>
    <property type="molecule type" value="Transcribed_RNA"/>
</dbReference>
<evidence type="ECO:0000313" key="1">
    <source>
        <dbReference type="EMBL" id="CEK92804.1"/>
    </source>
</evidence>
<sequence length="50" mass="5652">MKSFSCRRGILQGQVSLSCSLSHTHTHTHNIVSTEMTSRFHIFSSNSEFP</sequence>
<accession>A0A0B7BHJ5</accession>
<reference evidence="1" key="1">
    <citation type="submission" date="2014-12" db="EMBL/GenBank/DDBJ databases">
        <title>Insight into the proteome of Arion vulgaris.</title>
        <authorList>
            <person name="Aradska J."/>
            <person name="Bulat T."/>
            <person name="Smidak R."/>
            <person name="Sarate P."/>
            <person name="Gangsoo J."/>
            <person name="Sialana F."/>
            <person name="Bilban M."/>
            <person name="Lubec G."/>
        </authorList>
    </citation>
    <scope>NUCLEOTIDE SEQUENCE</scope>
    <source>
        <tissue evidence="1">Skin</tissue>
    </source>
</reference>
<dbReference type="PROSITE" id="PS51257">
    <property type="entry name" value="PROKAR_LIPOPROTEIN"/>
    <property type="match status" value="1"/>
</dbReference>
<gene>
    <name evidence="1" type="primary">ORF190168</name>
    <name evidence="2" type="synonym">ORF190172</name>
</gene>
<evidence type="ECO:0000313" key="2">
    <source>
        <dbReference type="EMBL" id="CEK92805.1"/>
    </source>
</evidence>
<dbReference type="EMBL" id="HACG01045939">
    <property type="protein sequence ID" value="CEK92804.1"/>
    <property type="molecule type" value="Transcribed_RNA"/>
</dbReference>
<protein>
    <submittedName>
        <fullName evidence="1">Uncharacterized protein</fullName>
    </submittedName>
</protein>
<name>A0A0B7BHJ5_9EUPU</name>